<dbReference type="InterPro" id="IPR000965">
    <property type="entry name" value="GPR_dom"/>
</dbReference>
<dbReference type="CDD" id="cd07079">
    <property type="entry name" value="ALDH_F18-19_ProA-GPR"/>
    <property type="match status" value="1"/>
</dbReference>
<evidence type="ECO:0000259" key="21">
    <source>
        <dbReference type="Pfam" id="PF00696"/>
    </source>
</evidence>
<comment type="function">
    <text evidence="17">Catalyzes the NADPH dependent reduction of L-gamma-glutamyl 5-phosphate into L-glutamate 5-semialdehyde and phosphate. The product spontaneously undergoes cyclization to form 1-pyrroline-5-carboxylate.</text>
</comment>
<dbReference type="NCBIfam" id="NF001221">
    <property type="entry name" value="PRK00197.1"/>
    <property type="match status" value="1"/>
</dbReference>
<dbReference type="GO" id="GO:0005739">
    <property type="term" value="C:mitochondrion"/>
    <property type="evidence" value="ECO:0007669"/>
    <property type="project" value="UniProtKB-UniRule"/>
</dbReference>
<keyword evidence="9 19" id="KW-0547">Nucleotide-binding</keyword>
<comment type="pathway">
    <text evidence="2 19">Amino-acid biosynthesis; L-proline biosynthesis; L-glutamate 5-semialdehyde from L-glutamate: step 1/2.</text>
</comment>
<dbReference type="HAMAP" id="MF_00412">
    <property type="entry name" value="ProA"/>
    <property type="match status" value="1"/>
</dbReference>
<evidence type="ECO:0000256" key="3">
    <source>
        <dbReference type="ARBA" id="ARBA00006300"/>
    </source>
</evidence>
<dbReference type="GO" id="GO:0004349">
    <property type="term" value="F:glutamate 5-kinase activity"/>
    <property type="evidence" value="ECO:0007669"/>
    <property type="project" value="UniProtKB-UniRule"/>
</dbReference>
<evidence type="ECO:0000256" key="12">
    <source>
        <dbReference type="ARBA" id="ARBA00022857"/>
    </source>
</evidence>
<dbReference type="GO" id="GO:0055129">
    <property type="term" value="P:L-proline biosynthetic process"/>
    <property type="evidence" value="ECO:0007669"/>
    <property type="project" value="UniProtKB-UniRule"/>
</dbReference>
<dbReference type="SUPFAM" id="SSF53720">
    <property type="entry name" value="ALDH-like"/>
    <property type="match status" value="1"/>
</dbReference>
<sequence length="725" mass="78638">MVYNRNDLKDCSRIIIKLGSAIVINQEMQTVALKRLASVVEQIADLNAQSRQCVLVTSGAIALGKAQLAEINSRGAKAAMGMTEITGLYDQLFNFFGLKTATMLLTPVDFDSSKRRDYWRQGLLDLLEQGIIPIINTNDSVAWAIEKAAQHKHAQALHPITDNDSLAANLAYELQSDLLILCSDVDGVYTGPPGGNKSKLISEYLVNLDTTRIETPKITFSEVSDVGTGGMQSKVKAAEWLISKGTNVVICNGSNDNVISDILDGKQVGTFFTRPIPGMEKVTTKPVKRTPLVVEAQRELEKSTPEQRAGALRELCALLESERNAIKHANEIDVELSTSRGEKSSLVDRLRLTDSKIDTLKKGLNSLADEITDSNTSYRIGKVLEQKELAEGLTLEKVQTPIGVILVIFESRPDCLPQIAGLALASGNALLFKAGSEASQTVRLLNRLIRKALTSQSLPADAIQMLDNRGKVTQILGCTLNDRPAVNLIIPRGGAQLIRHTQELASSNGGIPVLSHGSGVCHVYVDADAEIDMALNIIEDSKCNYPAACNAMETLLIHESLVPNGSAETLCKSLIQKGVILKAGPKFASNSVNKSLQLEDSADFSEEYNSLTCNVELVTSLRDAIQHINANGSSHTDSIVTNNERSAQTFLREVDSACVFYNASTRFADGYRFGLGAEVGISTSKLHARGPVGLEGLFSYKWILRGSGQSLSDFSSGKYKFKHEE</sequence>
<comment type="catalytic activity">
    <reaction evidence="15 19">
        <text>L-glutamate 5-semialdehyde + phosphate + NADP(+) = L-glutamyl 5-phosphate + NADPH + H(+)</text>
        <dbReference type="Rhea" id="RHEA:19541"/>
        <dbReference type="ChEBI" id="CHEBI:15378"/>
        <dbReference type="ChEBI" id="CHEBI:43474"/>
        <dbReference type="ChEBI" id="CHEBI:57783"/>
        <dbReference type="ChEBI" id="CHEBI:58066"/>
        <dbReference type="ChEBI" id="CHEBI:58274"/>
        <dbReference type="ChEBI" id="CHEBI:58349"/>
        <dbReference type="EC" id="1.2.1.41"/>
    </reaction>
</comment>
<dbReference type="PANTHER" id="PTHR11063">
    <property type="entry name" value="GLUTAMATE SEMIALDEHYDE DEHYDROGENASE"/>
    <property type="match status" value="1"/>
</dbReference>
<name>A0ABD2QLD4_9PLAT</name>
<evidence type="ECO:0000256" key="18">
    <source>
        <dbReference type="ARBA" id="ARBA00060997"/>
    </source>
</evidence>
<comment type="similarity">
    <text evidence="18">Belongs to the gamma-glutamyl phosphate reductase family.</text>
</comment>
<dbReference type="PIRSF" id="PIRSF036429">
    <property type="entry name" value="P5C_syn"/>
    <property type="match status" value="1"/>
</dbReference>
<dbReference type="Pfam" id="PF00171">
    <property type="entry name" value="Aldedh"/>
    <property type="match status" value="1"/>
</dbReference>
<dbReference type="Gene3D" id="3.40.1160.10">
    <property type="entry name" value="Acetylglutamate kinase-like"/>
    <property type="match status" value="1"/>
</dbReference>
<dbReference type="InterPro" id="IPR016161">
    <property type="entry name" value="Ald_DH/histidinol_DH"/>
</dbReference>
<dbReference type="GO" id="GO:0004350">
    <property type="term" value="F:glutamate-5-semialdehyde dehydrogenase activity"/>
    <property type="evidence" value="ECO:0007669"/>
    <property type="project" value="UniProtKB-UniRule"/>
</dbReference>
<evidence type="ECO:0000256" key="13">
    <source>
        <dbReference type="ARBA" id="ARBA00023002"/>
    </source>
</evidence>
<dbReference type="InterPro" id="IPR015590">
    <property type="entry name" value="Aldehyde_DH_dom"/>
</dbReference>
<feature type="domain" description="Aldehyde dehydrogenase" evidence="20">
    <location>
        <begin position="295"/>
        <end position="564"/>
    </location>
</feature>
<evidence type="ECO:0000256" key="2">
    <source>
        <dbReference type="ARBA" id="ARBA00005185"/>
    </source>
</evidence>
<organism evidence="22 23">
    <name type="scientific">Cichlidogyrus casuarinus</name>
    <dbReference type="NCBI Taxonomy" id="1844966"/>
    <lineage>
        <taxon>Eukaryota</taxon>
        <taxon>Metazoa</taxon>
        <taxon>Spiralia</taxon>
        <taxon>Lophotrochozoa</taxon>
        <taxon>Platyhelminthes</taxon>
        <taxon>Monogenea</taxon>
        <taxon>Monopisthocotylea</taxon>
        <taxon>Dactylogyridea</taxon>
        <taxon>Ancyrocephalidae</taxon>
        <taxon>Cichlidogyrus</taxon>
    </lineage>
</organism>
<keyword evidence="14" id="KW-0511">Multifunctional enzyme</keyword>
<evidence type="ECO:0000256" key="10">
    <source>
        <dbReference type="ARBA" id="ARBA00022777"/>
    </source>
</evidence>
<dbReference type="GO" id="GO:0005524">
    <property type="term" value="F:ATP binding"/>
    <property type="evidence" value="ECO:0007669"/>
    <property type="project" value="UniProtKB-UniRule"/>
</dbReference>
<dbReference type="InterPro" id="IPR001057">
    <property type="entry name" value="Glu/AcGlu_kinase"/>
</dbReference>
<dbReference type="EC" id="1.2.1.41" evidence="19"/>
<evidence type="ECO:0000256" key="14">
    <source>
        <dbReference type="ARBA" id="ARBA00023268"/>
    </source>
</evidence>
<evidence type="ECO:0000256" key="5">
    <source>
        <dbReference type="ARBA" id="ARBA00022490"/>
    </source>
</evidence>
<evidence type="ECO:0000256" key="15">
    <source>
        <dbReference type="ARBA" id="ARBA00049024"/>
    </source>
</evidence>
<reference evidence="22 23" key="1">
    <citation type="submission" date="2024-11" db="EMBL/GenBank/DDBJ databases">
        <title>Adaptive evolution of stress response genes in parasites aligns with host niche diversity.</title>
        <authorList>
            <person name="Hahn C."/>
            <person name="Resl P."/>
        </authorList>
    </citation>
    <scope>NUCLEOTIDE SEQUENCE [LARGE SCALE GENOMIC DNA]</scope>
    <source>
        <strain evidence="22">EGGRZ-B1_66</strain>
        <tissue evidence="22">Body</tissue>
    </source>
</reference>
<dbReference type="Gene3D" id="3.40.309.10">
    <property type="entry name" value="Aldehyde Dehydrogenase, Chain A, domain 2"/>
    <property type="match status" value="1"/>
</dbReference>
<feature type="domain" description="Aspartate/glutamate/uridylate kinase" evidence="21">
    <location>
        <begin position="13"/>
        <end position="252"/>
    </location>
</feature>
<accession>A0ABD2QLD4</accession>
<dbReference type="PROSITE" id="PS00902">
    <property type="entry name" value="GLUTAMATE_5_KINASE"/>
    <property type="match status" value="1"/>
</dbReference>
<dbReference type="InterPro" id="IPR036393">
    <property type="entry name" value="AceGlu_kinase-like_sf"/>
</dbReference>
<keyword evidence="23" id="KW-1185">Reference proteome</keyword>
<dbReference type="FunFam" id="3.40.1160.10:FF:000006">
    <property type="entry name" value="Glutamate 5-kinase"/>
    <property type="match status" value="1"/>
</dbReference>
<keyword evidence="8 19" id="KW-0808">Transferase</keyword>
<dbReference type="Gene3D" id="3.40.605.10">
    <property type="entry name" value="Aldehyde Dehydrogenase, Chain A, domain 1"/>
    <property type="match status" value="1"/>
</dbReference>
<dbReference type="InterPro" id="IPR020593">
    <property type="entry name" value="G-glutamylP_reductase_CS"/>
</dbReference>
<comment type="catalytic activity">
    <reaction evidence="16 19">
        <text>L-glutamate + ATP = L-glutamyl 5-phosphate + ADP</text>
        <dbReference type="Rhea" id="RHEA:14877"/>
        <dbReference type="ChEBI" id="CHEBI:29985"/>
        <dbReference type="ChEBI" id="CHEBI:30616"/>
        <dbReference type="ChEBI" id="CHEBI:58274"/>
        <dbReference type="ChEBI" id="CHEBI:456216"/>
        <dbReference type="EC" id="2.7.2.11"/>
    </reaction>
</comment>
<evidence type="ECO:0000256" key="9">
    <source>
        <dbReference type="ARBA" id="ARBA00022741"/>
    </source>
</evidence>
<dbReference type="EMBL" id="JBJKFK010000066">
    <property type="protein sequence ID" value="KAL3320248.1"/>
    <property type="molecule type" value="Genomic_DNA"/>
</dbReference>
<evidence type="ECO:0000256" key="17">
    <source>
        <dbReference type="ARBA" id="ARBA00059423"/>
    </source>
</evidence>
<evidence type="ECO:0000256" key="1">
    <source>
        <dbReference type="ARBA" id="ARBA00004985"/>
    </source>
</evidence>
<keyword evidence="7 19" id="KW-0641">Proline biosynthesis</keyword>
<proteinExistence type="inferred from homology"/>
<dbReference type="PRINTS" id="PR00474">
    <property type="entry name" value="GLU5KINASE"/>
</dbReference>
<evidence type="ECO:0000259" key="20">
    <source>
        <dbReference type="Pfam" id="PF00171"/>
    </source>
</evidence>
<comment type="similarity">
    <text evidence="4 19">In the N-terminal section; belongs to the glutamate 5-kinase family.</text>
</comment>
<dbReference type="InterPro" id="IPR001048">
    <property type="entry name" value="Asp/Glu/Uridylate_kinase"/>
</dbReference>
<dbReference type="InterPro" id="IPR016162">
    <property type="entry name" value="Ald_DH_N"/>
</dbReference>
<dbReference type="EC" id="2.7.2.11" evidence="19"/>
<comment type="caution">
    <text evidence="22">The sequence shown here is derived from an EMBL/GenBank/DDBJ whole genome shotgun (WGS) entry which is preliminary data.</text>
</comment>
<evidence type="ECO:0000256" key="6">
    <source>
        <dbReference type="ARBA" id="ARBA00022605"/>
    </source>
</evidence>
<evidence type="ECO:0000256" key="16">
    <source>
        <dbReference type="ARBA" id="ARBA00049141"/>
    </source>
</evidence>
<keyword evidence="5" id="KW-0963">Cytoplasm</keyword>
<dbReference type="Proteomes" id="UP001626550">
    <property type="component" value="Unassembled WGS sequence"/>
</dbReference>
<evidence type="ECO:0000256" key="11">
    <source>
        <dbReference type="ARBA" id="ARBA00022840"/>
    </source>
</evidence>
<dbReference type="InterPro" id="IPR005766">
    <property type="entry name" value="P5_carboxy_syn"/>
</dbReference>
<dbReference type="AlphaFoldDB" id="A0ABD2QLD4"/>
<comment type="pathway">
    <text evidence="1 19">Amino-acid biosynthesis; L-proline biosynthesis; L-glutamate 5-semialdehyde from L-glutamate: step 2/2.</text>
</comment>
<keyword evidence="10 19" id="KW-0418">Kinase</keyword>
<evidence type="ECO:0000313" key="23">
    <source>
        <dbReference type="Proteomes" id="UP001626550"/>
    </source>
</evidence>
<dbReference type="Pfam" id="PF00696">
    <property type="entry name" value="AA_kinase"/>
    <property type="match status" value="1"/>
</dbReference>
<dbReference type="SUPFAM" id="SSF53633">
    <property type="entry name" value="Carbamate kinase-like"/>
    <property type="match status" value="1"/>
</dbReference>
<dbReference type="PANTHER" id="PTHR11063:SF8">
    <property type="entry name" value="DELTA-1-PYRROLINE-5-CARBOXYLATE SYNTHASE"/>
    <property type="match status" value="1"/>
</dbReference>
<evidence type="ECO:0000256" key="19">
    <source>
        <dbReference type="PIRNR" id="PIRNR036429"/>
    </source>
</evidence>
<protein>
    <recommendedName>
        <fullName evidence="19">Delta-1-pyrroline-5-carboxylate synthase</fullName>
    </recommendedName>
    <domain>
        <recommendedName>
            <fullName evidence="19">Glutamate 5-kinase</fullName>
            <shortName evidence="19">GK</shortName>
            <ecNumber evidence="19">2.7.2.11</ecNumber>
        </recommendedName>
        <alternativeName>
            <fullName evidence="19">Gamma-glutamyl kinase</fullName>
        </alternativeName>
    </domain>
    <domain>
        <recommendedName>
            <fullName evidence="19">Gamma-glutamyl phosphate reductase</fullName>
            <shortName evidence="19">GPR</shortName>
            <ecNumber evidence="19">1.2.1.41</ecNumber>
        </recommendedName>
        <alternativeName>
            <fullName evidence="19">Glutamate-5-semialdehyde dehydrogenase</fullName>
        </alternativeName>
        <alternativeName>
            <fullName evidence="19">Glutamyl-gamma-semialdehyde dehydrogenase</fullName>
        </alternativeName>
    </domain>
</protein>
<gene>
    <name evidence="22" type="ORF">Ciccas_001080</name>
</gene>
<comment type="similarity">
    <text evidence="3 19">In the C-terminal section; belongs to the gamma-glutamyl phosphate reductase family.</text>
</comment>
<evidence type="ECO:0000256" key="4">
    <source>
        <dbReference type="ARBA" id="ARBA00009302"/>
    </source>
</evidence>
<dbReference type="FunFam" id="3.40.309.10:FF:000006">
    <property type="entry name" value="Gamma-glutamyl phosphate reductase"/>
    <property type="match status" value="1"/>
</dbReference>
<evidence type="ECO:0000313" key="22">
    <source>
        <dbReference type="EMBL" id="KAL3320248.1"/>
    </source>
</evidence>
<dbReference type="InterPro" id="IPR019797">
    <property type="entry name" value="Glutamate_5-kinase_CS"/>
</dbReference>
<keyword evidence="13 19" id="KW-0560">Oxidoreductase</keyword>
<keyword evidence="12 19" id="KW-0521">NADP</keyword>
<evidence type="ECO:0000256" key="8">
    <source>
        <dbReference type="ARBA" id="ARBA00022679"/>
    </source>
</evidence>
<dbReference type="PROSITE" id="PS01223">
    <property type="entry name" value="PROA"/>
    <property type="match status" value="1"/>
</dbReference>
<dbReference type="NCBIfam" id="TIGR00407">
    <property type="entry name" value="proA"/>
    <property type="match status" value="1"/>
</dbReference>
<keyword evidence="6 19" id="KW-0028">Amino-acid biosynthesis</keyword>
<keyword evidence="11 19" id="KW-0067">ATP-binding</keyword>
<evidence type="ECO:0000256" key="7">
    <source>
        <dbReference type="ARBA" id="ARBA00022650"/>
    </source>
</evidence>
<dbReference type="InterPro" id="IPR016163">
    <property type="entry name" value="Ald_DH_C"/>
</dbReference>